<dbReference type="GO" id="GO:0003700">
    <property type="term" value="F:DNA-binding transcription factor activity"/>
    <property type="evidence" value="ECO:0007669"/>
    <property type="project" value="TreeGrafter"/>
</dbReference>
<dbReference type="InterPro" id="IPR018490">
    <property type="entry name" value="cNMP-bd_dom_sf"/>
</dbReference>
<dbReference type="InterPro" id="IPR000595">
    <property type="entry name" value="cNMP-bd_dom"/>
</dbReference>
<dbReference type="InterPro" id="IPR014710">
    <property type="entry name" value="RmlC-like_jellyroll"/>
</dbReference>
<evidence type="ECO:0000256" key="4">
    <source>
        <dbReference type="SAM" id="MobiDB-lite"/>
    </source>
</evidence>
<dbReference type="GO" id="GO:0003677">
    <property type="term" value="F:DNA binding"/>
    <property type="evidence" value="ECO:0007669"/>
    <property type="project" value="UniProtKB-KW"/>
</dbReference>
<evidence type="ECO:0000256" key="1">
    <source>
        <dbReference type="ARBA" id="ARBA00023015"/>
    </source>
</evidence>
<dbReference type="InterPro" id="IPR050397">
    <property type="entry name" value="Env_Response_Regulators"/>
</dbReference>
<dbReference type="SMART" id="SM00100">
    <property type="entry name" value="cNMP"/>
    <property type="match status" value="1"/>
</dbReference>
<protein>
    <submittedName>
        <fullName evidence="6">Crp/Fnr family transcriptional regulator</fullName>
    </submittedName>
</protein>
<gene>
    <name evidence="6" type="ORF">B1H29_19375</name>
</gene>
<evidence type="ECO:0000313" key="7">
    <source>
        <dbReference type="Proteomes" id="UP000189443"/>
    </source>
</evidence>
<evidence type="ECO:0000259" key="5">
    <source>
        <dbReference type="PROSITE" id="PS50042"/>
    </source>
</evidence>
<dbReference type="SUPFAM" id="SSF46785">
    <property type="entry name" value="Winged helix' DNA-binding domain"/>
    <property type="match status" value="1"/>
</dbReference>
<dbReference type="OrthoDB" id="41390at2"/>
<feature type="compositionally biased region" description="Low complexity" evidence="4">
    <location>
        <begin position="173"/>
        <end position="190"/>
    </location>
</feature>
<evidence type="ECO:0000256" key="3">
    <source>
        <dbReference type="ARBA" id="ARBA00023163"/>
    </source>
</evidence>
<sequence length="251" mass="26721">MGLLGDELAFAQALTVQEHEGVMALGNRKRYPADAHLLTEGDRSSHVLIILHGWVTVSVATDRGATRLILGLRGPGELLGEMAALDRHPRSATVRALGPTEAQVIGGDAFRRFLALHPRVSGLVIRQLTFRLRSADQERSALASLTVLQRLAHRLIELSQPDTSGPYSPSPSPSSSSSSRGSSAPSSAPSVAPSVVHLAQDELAATVGATREAVAKALRLLRAQDIVRTGNRMVEILDPPLLALLADGHRE</sequence>
<keyword evidence="3" id="KW-0804">Transcription</keyword>
<dbReference type="SUPFAM" id="SSF51206">
    <property type="entry name" value="cAMP-binding domain-like"/>
    <property type="match status" value="1"/>
</dbReference>
<dbReference type="AlphaFoldDB" id="A0A1S6JAP0"/>
<dbReference type="Proteomes" id="UP000189443">
    <property type="component" value="Chromosome"/>
</dbReference>
<dbReference type="SMART" id="SM00419">
    <property type="entry name" value="HTH_CRP"/>
    <property type="match status" value="1"/>
</dbReference>
<evidence type="ECO:0000256" key="2">
    <source>
        <dbReference type="ARBA" id="ARBA00023125"/>
    </source>
</evidence>
<keyword evidence="7" id="KW-1185">Reference proteome</keyword>
<dbReference type="PROSITE" id="PS50042">
    <property type="entry name" value="CNMP_BINDING_3"/>
    <property type="match status" value="1"/>
</dbReference>
<dbReference type="InterPro" id="IPR012318">
    <property type="entry name" value="HTH_CRP"/>
</dbReference>
<dbReference type="PANTHER" id="PTHR24567:SF74">
    <property type="entry name" value="HTH-TYPE TRANSCRIPTIONAL REGULATOR ARCR"/>
    <property type="match status" value="1"/>
</dbReference>
<keyword evidence="1" id="KW-0805">Transcription regulation</keyword>
<name>A0A1S6JAP0_9ACTN</name>
<dbReference type="Pfam" id="PF00027">
    <property type="entry name" value="cNMP_binding"/>
    <property type="match status" value="1"/>
</dbReference>
<dbReference type="RefSeq" id="WP_055422010.1">
    <property type="nucleotide sequence ID" value="NZ_CP019724.1"/>
</dbReference>
<dbReference type="KEGG" id="spac:B1H29_19375"/>
<dbReference type="CDD" id="cd00038">
    <property type="entry name" value="CAP_ED"/>
    <property type="match status" value="1"/>
</dbReference>
<feature type="domain" description="Cyclic nucleotide-binding" evidence="5">
    <location>
        <begin position="10"/>
        <end position="114"/>
    </location>
</feature>
<proteinExistence type="predicted"/>
<dbReference type="Gene3D" id="2.60.120.10">
    <property type="entry name" value="Jelly Rolls"/>
    <property type="match status" value="1"/>
</dbReference>
<keyword evidence="2" id="KW-0238">DNA-binding</keyword>
<accession>A0A1S6JAP0</accession>
<reference evidence="6 7" key="1">
    <citation type="submission" date="2017-02" db="EMBL/GenBank/DDBJ databases">
        <title>Streptomyces pactum ACT12 Genome sequencing and assembly.</title>
        <authorList>
            <person name="Xue Q."/>
            <person name="Yan X."/>
            <person name="Jia L."/>
            <person name="Yan H."/>
        </authorList>
    </citation>
    <scope>NUCLEOTIDE SEQUENCE [LARGE SCALE GENOMIC DNA]</scope>
    <source>
        <strain evidence="6 7">ACT12</strain>
    </source>
</reference>
<organism evidence="6 7">
    <name type="scientific">Streptomyces pactum</name>
    <dbReference type="NCBI Taxonomy" id="68249"/>
    <lineage>
        <taxon>Bacteria</taxon>
        <taxon>Bacillati</taxon>
        <taxon>Actinomycetota</taxon>
        <taxon>Actinomycetes</taxon>
        <taxon>Kitasatosporales</taxon>
        <taxon>Streptomycetaceae</taxon>
        <taxon>Streptomyces</taxon>
    </lineage>
</organism>
<dbReference type="EMBL" id="CP019724">
    <property type="protein sequence ID" value="AQS68803.1"/>
    <property type="molecule type" value="Genomic_DNA"/>
</dbReference>
<dbReference type="GO" id="GO:0005829">
    <property type="term" value="C:cytosol"/>
    <property type="evidence" value="ECO:0007669"/>
    <property type="project" value="TreeGrafter"/>
</dbReference>
<dbReference type="Pfam" id="PF13545">
    <property type="entry name" value="HTH_Crp_2"/>
    <property type="match status" value="1"/>
</dbReference>
<evidence type="ECO:0000313" key="6">
    <source>
        <dbReference type="EMBL" id="AQS68803.1"/>
    </source>
</evidence>
<dbReference type="PANTHER" id="PTHR24567">
    <property type="entry name" value="CRP FAMILY TRANSCRIPTIONAL REGULATORY PROTEIN"/>
    <property type="match status" value="1"/>
</dbReference>
<feature type="region of interest" description="Disordered" evidence="4">
    <location>
        <begin position="159"/>
        <end position="190"/>
    </location>
</feature>
<dbReference type="InterPro" id="IPR036390">
    <property type="entry name" value="WH_DNA-bd_sf"/>
</dbReference>